<dbReference type="AlphaFoldDB" id="A0A506VCN8"/>
<accession>A0A506VCN8</accession>
<proteinExistence type="predicted"/>
<dbReference type="EMBL" id="VHQI01000003">
    <property type="protein sequence ID" value="TPW43415.1"/>
    <property type="molecule type" value="Genomic_DNA"/>
</dbReference>
<organism evidence="1 2">
    <name type="scientific">Mixta tenebrionis</name>
    <dbReference type="NCBI Taxonomy" id="2562439"/>
    <lineage>
        <taxon>Bacteria</taxon>
        <taxon>Pseudomonadati</taxon>
        <taxon>Pseudomonadota</taxon>
        <taxon>Gammaproteobacteria</taxon>
        <taxon>Enterobacterales</taxon>
        <taxon>Erwiniaceae</taxon>
        <taxon>Mixta</taxon>
    </lineage>
</organism>
<evidence type="ECO:0000313" key="2">
    <source>
        <dbReference type="Proteomes" id="UP000319523"/>
    </source>
</evidence>
<dbReference type="Pfam" id="PF11692">
    <property type="entry name" value="DUF3289"/>
    <property type="match status" value="1"/>
</dbReference>
<name>A0A506VCN8_9GAMM</name>
<dbReference type="Proteomes" id="UP000319523">
    <property type="component" value="Unassembled WGS sequence"/>
</dbReference>
<keyword evidence="2" id="KW-1185">Reference proteome</keyword>
<protein>
    <submittedName>
        <fullName evidence="1">DUF3289 family protein</fullName>
    </submittedName>
</protein>
<sequence length="43" mass="5358">MSNFNFNQYHFLRIWLVSQRYNQFGYRPFITDMEIHGERNGTE</sequence>
<dbReference type="InterPro" id="IPR017483">
    <property type="entry name" value="CHP03034"/>
</dbReference>
<comment type="caution">
    <text evidence="1">The sequence shown here is derived from an EMBL/GenBank/DDBJ whole genome shotgun (WGS) entry which is preliminary data.</text>
</comment>
<reference evidence="1 2" key="1">
    <citation type="submission" date="2019-06" db="EMBL/GenBank/DDBJ databases">
        <authorList>
            <person name="Yang Y."/>
        </authorList>
    </citation>
    <scope>NUCLEOTIDE SEQUENCE [LARGE SCALE GENOMIC DNA]</scope>
    <source>
        <strain evidence="1 2">BIT-26</strain>
    </source>
</reference>
<gene>
    <name evidence="1" type="ORF">FKM52_07045</name>
</gene>
<dbReference type="OrthoDB" id="612868at2"/>
<evidence type="ECO:0000313" key="1">
    <source>
        <dbReference type="EMBL" id="TPW43415.1"/>
    </source>
</evidence>